<proteinExistence type="predicted"/>
<dbReference type="RefSeq" id="WP_190589098.1">
    <property type="nucleotide sequence ID" value="NZ_JACJTM010000008.1"/>
</dbReference>
<accession>A0ABR8IPJ2</accession>
<comment type="caution">
    <text evidence="1">The sequence shown here is derived from an EMBL/GenBank/DDBJ whole genome shotgun (WGS) entry which is preliminary data.</text>
</comment>
<dbReference type="Proteomes" id="UP000660270">
    <property type="component" value="Unassembled WGS sequence"/>
</dbReference>
<evidence type="ECO:0000313" key="2">
    <source>
        <dbReference type="Proteomes" id="UP000660270"/>
    </source>
</evidence>
<keyword evidence="2" id="KW-1185">Reference proteome</keyword>
<protein>
    <submittedName>
        <fullName evidence="1">ATP-binding protein</fullName>
    </submittedName>
</protein>
<sequence length="547" mass="63781">MKNTRNRLTYILTSVGEKKIIDTLTKKCINPRNRIKWIQIQLENHGIIISKDTIRKILTKERVEEYAIQSVFEALKLFYESNIDSILSSKAIINTDICHQDLFSVENKGVNFFGRDDDLKKLNTLFNQHQKMIVIQAPGGIGKTTLAKQYLDNHGFDLVLSLEMVRETENITSIESIVDEWLKQYFQEEPGREFGITLIRLKKHLQNRRVGILIDNLEPVLDKHGKFIQNHSRYLELLKILADTTVQSFTIITSRECLFDDRIDVVYHYYLSNLSSSAWQKFFAFHEVEIDVSLLEEMHIKYGGNAKAMHILVGSIETNYEGDATAYWQENCTWVERGLKNLVVNQFERLQSLNPNAYKLLCRLGCYRYQDIPQVTEDALIALLWDIPDQHIYIIRTLRSLRLFEFAKGKYWLHPVIKEESIKRLKSSQEWEEVNRKAAEFWRGSVKNIRTSEDAKKAFEAYYHYECIHDFENTGYVLIERRNNSFTPDETLAFSYHRAVGLVKTISILDLIIKNIKSQYIIASIDSIKGEINMLLGNINIARSVEC</sequence>
<organism evidence="1 2">
    <name type="scientific">Aphanizomenon flos-aquae FACHB-1249</name>
    <dbReference type="NCBI Taxonomy" id="2692889"/>
    <lineage>
        <taxon>Bacteria</taxon>
        <taxon>Bacillati</taxon>
        <taxon>Cyanobacteriota</taxon>
        <taxon>Cyanophyceae</taxon>
        <taxon>Nostocales</taxon>
        <taxon>Aphanizomenonaceae</taxon>
        <taxon>Aphanizomenon</taxon>
    </lineage>
</organism>
<dbReference type="InterPro" id="IPR027417">
    <property type="entry name" value="P-loop_NTPase"/>
</dbReference>
<keyword evidence="1" id="KW-0547">Nucleotide-binding</keyword>
<dbReference type="SUPFAM" id="SSF52540">
    <property type="entry name" value="P-loop containing nucleoside triphosphate hydrolases"/>
    <property type="match status" value="1"/>
</dbReference>
<keyword evidence="1" id="KW-0067">ATP-binding</keyword>
<dbReference type="Gene3D" id="3.40.50.300">
    <property type="entry name" value="P-loop containing nucleotide triphosphate hydrolases"/>
    <property type="match status" value="1"/>
</dbReference>
<name>A0ABR8IPJ2_APHFL</name>
<gene>
    <name evidence="1" type="ORF">H6G43_05130</name>
</gene>
<dbReference type="GO" id="GO:0005524">
    <property type="term" value="F:ATP binding"/>
    <property type="evidence" value="ECO:0007669"/>
    <property type="project" value="UniProtKB-KW"/>
</dbReference>
<dbReference type="EMBL" id="JACJTM010000008">
    <property type="protein sequence ID" value="MBD2684635.1"/>
    <property type="molecule type" value="Genomic_DNA"/>
</dbReference>
<evidence type="ECO:0000313" key="1">
    <source>
        <dbReference type="EMBL" id="MBD2684635.1"/>
    </source>
</evidence>
<reference evidence="1 2" key="1">
    <citation type="journal article" date="2020" name="ISME J.">
        <title>Comparative genomics reveals insights into cyanobacterial evolution and habitat adaptation.</title>
        <authorList>
            <person name="Chen M.Y."/>
            <person name="Teng W.K."/>
            <person name="Zhao L."/>
            <person name="Hu C.X."/>
            <person name="Zhou Y.K."/>
            <person name="Han B.P."/>
            <person name="Song L.R."/>
            <person name="Shu W.S."/>
        </authorList>
    </citation>
    <scope>NUCLEOTIDE SEQUENCE [LARGE SCALE GENOMIC DNA]</scope>
    <source>
        <strain evidence="1 2">FACHB-1249</strain>
    </source>
</reference>